<dbReference type="AlphaFoldDB" id="A0A931HT46"/>
<dbReference type="Gene3D" id="1.20.120.570">
    <property type="entry name" value="YkyA-like"/>
    <property type="match status" value="1"/>
</dbReference>
<feature type="signal peptide" evidence="3">
    <location>
        <begin position="1"/>
        <end position="21"/>
    </location>
</feature>
<feature type="region of interest" description="Disordered" evidence="2">
    <location>
        <begin position="213"/>
        <end position="246"/>
    </location>
</feature>
<dbReference type="EMBL" id="JADZSC010000001">
    <property type="protein sequence ID" value="MBH0228981.1"/>
    <property type="molecule type" value="Genomic_DNA"/>
</dbReference>
<gene>
    <name evidence="4" type="ORF">H0267_02035</name>
</gene>
<proteinExistence type="predicted"/>
<dbReference type="Pfam" id="PF10368">
    <property type="entry name" value="YkyA"/>
    <property type="match status" value="1"/>
</dbReference>
<keyword evidence="1" id="KW-0175">Coiled coil</keyword>
<reference evidence="4 5" key="1">
    <citation type="journal article" date="2005" name="Int. J. Syst. Evol. Microbiol.">
        <title>Halobacillus yeomjeoni sp. nov., isolated from a marine solar saltern in Korea.</title>
        <authorList>
            <person name="Yoon J.H."/>
            <person name="Kang S.J."/>
            <person name="Lee C.H."/>
            <person name="Oh H.W."/>
            <person name="Oh T.K."/>
        </authorList>
    </citation>
    <scope>NUCLEOTIDE SEQUENCE [LARGE SCALE GENOMIC DNA]</scope>
    <source>
        <strain evidence="4 5">KCTC 3957</strain>
    </source>
</reference>
<feature type="coiled-coil region" evidence="1">
    <location>
        <begin position="46"/>
        <end position="203"/>
    </location>
</feature>
<sequence>MLMGVLTAVVLFLTACTGSSAQEEIYDHLEKAVTLEETFREQQKPLVQLENKEQELYNQIIDLSMNEFDKIKELSKEAAGIVEQRQEKLKLEKESIESAKEEFDQIKPLIDDIKEENQEAKEKAEQLYETMQKRYDSYQKLYASYEEALKLDSELYQMLQKEDLTEEELQKQIEAINESYNQVLEANEEFNQYTEEYNQLKKEFYQALDIEVTYEEPAEKQETESKDEKSEDQSNKGDEKSSDSNE</sequence>
<feature type="chain" id="PRO_5037250960" evidence="3">
    <location>
        <begin position="22"/>
        <end position="246"/>
    </location>
</feature>
<dbReference type="SUPFAM" id="SSF140423">
    <property type="entry name" value="MW0975(SA0943)-like"/>
    <property type="match status" value="1"/>
</dbReference>
<evidence type="ECO:0000256" key="2">
    <source>
        <dbReference type="SAM" id="MobiDB-lite"/>
    </source>
</evidence>
<keyword evidence="3" id="KW-0732">Signal</keyword>
<accession>A0A931HT46</accession>
<evidence type="ECO:0000313" key="5">
    <source>
        <dbReference type="Proteomes" id="UP000614490"/>
    </source>
</evidence>
<evidence type="ECO:0000256" key="3">
    <source>
        <dbReference type="SAM" id="SignalP"/>
    </source>
</evidence>
<organism evidence="4 5">
    <name type="scientific">Halobacillus yeomjeoni</name>
    <dbReference type="NCBI Taxonomy" id="311194"/>
    <lineage>
        <taxon>Bacteria</taxon>
        <taxon>Bacillati</taxon>
        <taxon>Bacillota</taxon>
        <taxon>Bacilli</taxon>
        <taxon>Bacillales</taxon>
        <taxon>Bacillaceae</taxon>
        <taxon>Halobacillus</taxon>
    </lineage>
</organism>
<comment type="caution">
    <text evidence="4">The sequence shown here is derived from an EMBL/GenBank/DDBJ whole genome shotgun (WGS) entry which is preliminary data.</text>
</comment>
<feature type="compositionally biased region" description="Basic and acidic residues" evidence="2">
    <location>
        <begin position="217"/>
        <end position="246"/>
    </location>
</feature>
<dbReference type="InterPro" id="IPR036785">
    <property type="entry name" value="YkyA-like_sf"/>
</dbReference>
<name>A0A931HT46_9BACI</name>
<protein>
    <submittedName>
        <fullName evidence="4">YkyA family protein</fullName>
    </submittedName>
</protein>
<evidence type="ECO:0000313" key="4">
    <source>
        <dbReference type="EMBL" id="MBH0228981.1"/>
    </source>
</evidence>
<evidence type="ECO:0000256" key="1">
    <source>
        <dbReference type="SAM" id="Coils"/>
    </source>
</evidence>
<dbReference type="InterPro" id="IPR019454">
    <property type="entry name" value="Lipoprot_YkyA-like"/>
</dbReference>
<keyword evidence="5" id="KW-1185">Reference proteome</keyword>
<dbReference type="Proteomes" id="UP000614490">
    <property type="component" value="Unassembled WGS sequence"/>
</dbReference>